<proteinExistence type="predicted"/>
<reference evidence="1" key="2">
    <citation type="journal article" date="2020" name="Nat. Commun.">
        <title>Large-scale genome sequencing of mycorrhizal fungi provides insights into the early evolution of symbiotic traits.</title>
        <authorList>
            <person name="Miyauchi S."/>
            <person name="Kiss E."/>
            <person name="Kuo A."/>
            <person name="Drula E."/>
            <person name="Kohler A."/>
            <person name="Sanchez-Garcia M."/>
            <person name="Morin E."/>
            <person name="Andreopoulos B."/>
            <person name="Barry K.W."/>
            <person name="Bonito G."/>
            <person name="Buee M."/>
            <person name="Carver A."/>
            <person name="Chen C."/>
            <person name="Cichocki N."/>
            <person name="Clum A."/>
            <person name="Culley D."/>
            <person name="Crous P.W."/>
            <person name="Fauchery L."/>
            <person name="Girlanda M."/>
            <person name="Hayes R.D."/>
            <person name="Keri Z."/>
            <person name="LaButti K."/>
            <person name="Lipzen A."/>
            <person name="Lombard V."/>
            <person name="Magnuson J."/>
            <person name="Maillard F."/>
            <person name="Murat C."/>
            <person name="Nolan M."/>
            <person name="Ohm R.A."/>
            <person name="Pangilinan J."/>
            <person name="Pereira M.F."/>
            <person name="Perotto S."/>
            <person name="Peter M."/>
            <person name="Pfister S."/>
            <person name="Riley R."/>
            <person name="Sitrit Y."/>
            <person name="Stielow J.B."/>
            <person name="Szollosi G."/>
            <person name="Zifcakova L."/>
            <person name="Stursova M."/>
            <person name="Spatafora J.W."/>
            <person name="Tedersoo L."/>
            <person name="Vaario L.M."/>
            <person name="Yamada A."/>
            <person name="Yan M."/>
            <person name="Wang P."/>
            <person name="Xu J."/>
            <person name="Bruns T."/>
            <person name="Baldrian P."/>
            <person name="Vilgalys R."/>
            <person name="Dunand C."/>
            <person name="Henrissat B."/>
            <person name="Grigoriev I.V."/>
            <person name="Hibbett D."/>
            <person name="Nagy L.G."/>
            <person name="Martin F.M."/>
        </authorList>
    </citation>
    <scope>NUCLEOTIDE SEQUENCE</scope>
    <source>
        <strain evidence="1">P2</strain>
    </source>
</reference>
<dbReference type="Proteomes" id="UP000886501">
    <property type="component" value="Unassembled WGS sequence"/>
</dbReference>
<comment type="caution">
    <text evidence="1">The sequence shown here is derived from an EMBL/GenBank/DDBJ whole genome shotgun (WGS) entry which is preliminary data.</text>
</comment>
<protein>
    <submittedName>
        <fullName evidence="1">Uncharacterized protein</fullName>
    </submittedName>
</protein>
<dbReference type="EMBL" id="MU118045">
    <property type="protein sequence ID" value="KAF9646913.1"/>
    <property type="molecule type" value="Genomic_DNA"/>
</dbReference>
<keyword evidence="2" id="KW-1185">Reference proteome</keyword>
<evidence type="ECO:0000313" key="2">
    <source>
        <dbReference type="Proteomes" id="UP000886501"/>
    </source>
</evidence>
<gene>
    <name evidence="1" type="ORF">BDM02DRAFT_2861707</name>
</gene>
<reference evidence="1" key="1">
    <citation type="submission" date="2019-10" db="EMBL/GenBank/DDBJ databases">
        <authorList>
            <consortium name="DOE Joint Genome Institute"/>
            <person name="Kuo A."/>
            <person name="Miyauchi S."/>
            <person name="Kiss E."/>
            <person name="Drula E."/>
            <person name="Kohler A."/>
            <person name="Sanchez-Garcia M."/>
            <person name="Andreopoulos B."/>
            <person name="Barry K.W."/>
            <person name="Bonito G."/>
            <person name="Buee M."/>
            <person name="Carver A."/>
            <person name="Chen C."/>
            <person name="Cichocki N."/>
            <person name="Clum A."/>
            <person name="Culley D."/>
            <person name="Crous P.W."/>
            <person name="Fauchery L."/>
            <person name="Girlanda M."/>
            <person name="Hayes R."/>
            <person name="Keri Z."/>
            <person name="Labutti K."/>
            <person name="Lipzen A."/>
            <person name="Lombard V."/>
            <person name="Magnuson J."/>
            <person name="Maillard F."/>
            <person name="Morin E."/>
            <person name="Murat C."/>
            <person name="Nolan M."/>
            <person name="Ohm R."/>
            <person name="Pangilinan J."/>
            <person name="Pereira M."/>
            <person name="Perotto S."/>
            <person name="Peter M."/>
            <person name="Riley R."/>
            <person name="Sitrit Y."/>
            <person name="Stielow B."/>
            <person name="Szollosi G."/>
            <person name="Zifcakova L."/>
            <person name="Stursova M."/>
            <person name="Spatafora J.W."/>
            <person name="Tedersoo L."/>
            <person name="Vaario L.-M."/>
            <person name="Yamada A."/>
            <person name="Yan M."/>
            <person name="Wang P."/>
            <person name="Xu J."/>
            <person name="Bruns T."/>
            <person name="Baldrian P."/>
            <person name="Vilgalys R."/>
            <person name="Henrissat B."/>
            <person name="Grigoriev I.V."/>
            <person name="Hibbett D."/>
            <person name="Nagy L.G."/>
            <person name="Martin F.M."/>
        </authorList>
    </citation>
    <scope>NUCLEOTIDE SEQUENCE</scope>
    <source>
        <strain evidence="1">P2</strain>
    </source>
</reference>
<evidence type="ECO:0000313" key="1">
    <source>
        <dbReference type="EMBL" id="KAF9646913.1"/>
    </source>
</evidence>
<accession>A0ACB6ZC79</accession>
<sequence length="99" mass="10551">MFSSSKSIISMSPCQLSQIAQGSRICITSVPFTEISVPLVPSSRLGVYCNYVTVDDILVDSDGRAHIGGLGTAFVLSTTSAVDIDRVFHNAFLEVANPQ</sequence>
<organism evidence="1 2">
    <name type="scientific">Thelephora ganbajun</name>
    <name type="common">Ganba fungus</name>
    <dbReference type="NCBI Taxonomy" id="370292"/>
    <lineage>
        <taxon>Eukaryota</taxon>
        <taxon>Fungi</taxon>
        <taxon>Dikarya</taxon>
        <taxon>Basidiomycota</taxon>
        <taxon>Agaricomycotina</taxon>
        <taxon>Agaricomycetes</taxon>
        <taxon>Thelephorales</taxon>
        <taxon>Thelephoraceae</taxon>
        <taxon>Thelephora</taxon>
    </lineage>
</organism>
<name>A0ACB6ZC79_THEGA</name>